<evidence type="ECO:0000313" key="3">
    <source>
        <dbReference type="EMBL" id="CAA9291388.1"/>
    </source>
</evidence>
<dbReference type="EMBL" id="CADCTS010000081">
    <property type="protein sequence ID" value="CAA9291388.1"/>
    <property type="molecule type" value="Genomic_DNA"/>
</dbReference>
<dbReference type="SUPFAM" id="SSF51556">
    <property type="entry name" value="Metallo-dependent hydrolases"/>
    <property type="match status" value="1"/>
</dbReference>
<feature type="domain" description="Amidohydrolase 3" evidence="2">
    <location>
        <begin position="103"/>
        <end position="401"/>
    </location>
</feature>
<dbReference type="Gene3D" id="2.30.40.10">
    <property type="entry name" value="Urease, subunit C, domain 1"/>
    <property type="match status" value="1"/>
</dbReference>
<dbReference type="InterPro" id="IPR011059">
    <property type="entry name" value="Metal-dep_hydrolase_composite"/>
</dbReference>
<keyword evidence="3" id="KW-0378">Hydrolase</keyword>
<feature type="region of interest" description="Disordered" evidence="1">
    <location>
        <begin position="417"/>
        <end position="438"/>
    </location>
</feature>
<dbReference type="InterPro" id="IPR032466">
    <property type="entry name" value="Metal_Hydrolase"/>
</dbReference>
<dbReference type="Pfam" id="PF07969">
    <property type="entry name" value="Amidohydro_3"/>
    <property type="match status" value="1"/>
</dbReference>
<sequence>MVNIEQQRGSTVPGPAELSLLRSATLADGSRVDVELAAGRVSAVVPAGTGEPVAAELDLDGYLLLPAAADPHAHLDKARSWDAIRPPMGDLVSAIGAWRAHAATMTEDDVAERARTQALAMLARGTTAIRSHVDIRTGDDPTLGTRALIRVRDELAPLLDLELVALAGPETTDRAVEEALDLGVDLVGGACHLALDPHDDLRRLLAIAERRGVGVDLHVDESLDGPVTLDAFARAVRGWTTNVSAGHCCRLGTLPAAERARVIAEVRASDVGVIANPITNLYLQGWQHPTSTPRGLTPARELLDAGVRFAAGADNVRDPFNPLGRGDALETAVLLVVAGHLTVAEAYAAVSSGAREVMRLPAAGPVVGGVADLLAVRGSDLAEVVADAPADRVVVRGGRVVARTTTKTEVALPWSPPRSAAAAGAAPVPPALSLEASR</sequence>
<dbReference type="Gene3D" id="3.20.20.140">
    <property type="entry name" value="Metal-dependent hydrolases"/>
    <property type="match status" value="1"/>
</dbReference>
<gene>
    <name evidence="3" type="ORF">AVDCRST_MAG48-546</name>
</gene>
<accession>A0A6J4JZ25</accession>
<evidence type="ECO:0000256" key="1">
    <source>
        <dbReference type="SAM" id="MobiDB-lite"/>
    </source>
</evidence>
<proteinExistence type="predicted"/>
<reference evidence="3" key="1">
    <citation type="submission" date="2020-02" db="EMBL/GenBank/DDBJ databases">
        <authorList>
            <person name="Meier V. D."/>
        </authorList>
    </citation>
    <scope>NUCLEOTIDE SEQUENCE</scope>
    <source>
        <strain evidence="3">AVDCRST_MAG48</strain>
    </source>
</reference>
<dbReference type="InterPro" id="IPR052349">
    <property type="entry name" value="Metallo-hydrolase_Enzymes"/>
</dbReference>
<dbReference type="PANTHER" id="PTHR32027">
    <property type="entry name" value="CYTOSINE DEAMINASE"/>
    <property type="match status" value="1"/>
</dbReference>
<dbReference type="EC" id="3.5.4.1" evidence="3"/>
<protein>
    <submittedName>
        <fullName evidence="3">Cytosine deaminase</fullName>
        <ecNumber evidence="3">3.5.4.1</ecNumber>
    </submittedName>
</protein>
<organism evidence="3">
    <name type="scientific">uncultured Friedmanniella sp</name>
    <dbReference type="NCBI Taxonomy" id="335381"/>
    <lineage>
        <taxon>Bacteria</taxon>
        <taxon>Bacillati</taxon>
        <taxon>Actinomycetota</taxon>
        <taxon>Actinomycetes</taxon>
        <taxon>Propionibacteriales</taxon>
        <taxon>Nocardioidaceae</taxon>
        <taxon>Friedmanniella</taxon>
        <taxon>environmental samples</taxon>
    </lineage>
</organism>
<name>A0A6J4JZ25_9ACTN</name>
<dbReference type="AlphaFoldDB" id="A0A6J4JZ25"/>
<evidence type="ECO:0000259" key="2">
    <source>
        <dbReference type="Pfam" id="PF07969"/>
    </source>
</evidence>
<dbReference type="GO" id="GO:0004131">
    <property type="term" value="F:cytosine deaminase activity"/>
    <property type="evidence" value="ECO:0007669"/>
    <property type="project" value="UniProtKB-EC"/>
</dbReference>
<dbReference type="PANTHER" id="PTHR32027:SF9">
    <property type="entry name" value="BLL3847 PROTEIN"/>
    <property type="match status" value="1"/>
</dbReference>
<dbReference type="InterPro" id="IPR013108">
    <property type="entry name" value="Amidohydro_3"/>
</dbReference>